<proteinExistence type="predicted"/>
<feature type="region of interest" description="Disordered" evidence="1">
    <location>
        <begin position="225"/>
        <end position="261"/>
    </location>
</feature>
<dbReference type="Proteomes" id="UP000274822">
    <property type="component" value="Unassembled WGS sequence"/>
</dbReference>
<reference evidence="3 4" key="1">
    <citation type="journal article" date="2018" name="New Phytol.">
        <title>Phylogenomics of Endogonaceae and evolution of mycorrhizas within Mucoromycota.</title>
        <authorList>
            <person name="Chang Y."/>
            <person name="Desiro A."/>
            <person name="Na H."/>
            <person name="Sandor L."/>
            <person name="Lipzen A."/>
            <person name="Clum A."/>
            <person name="Barry K."/>
            <person name="Grigoriev I.V."/>
            <person name="Martin F.M."/>
            <person name="Stajich J.E."/>
            <person name="Smith M.E."/>
            <person name="Bonito G."/>
            <person name="Spatafora J.W."/>
        </authorList>
    </citation>
    <scope>NUCLEOTIDE SEQUENCE [LARGE SCALE GENOMIC DNA]</scope>
    <source>
        <strain evidence="3 4">AD002</strain>
    </source>
</reference>
<accession>A0A433QXH2</accession>
<evidence type="ECO:0000256" key="1">
    <source>
        <dbReference type="SAM" id="MobiDB-lite"/>
    </source>
</evidence>
<dbReference type="EMBL" id="RBNJ01000467">
    <property type="protein sequence ID" value="RUS34468.1"/>
    <property type="molecule type" value="Genomic_DNA"/>
</dbReference>
<feature type="region of interest" description="Disordered" evidence="1">
    <location>
        <begin position="275"/>
        <end position="329"/>
    </location>
</feature>
<dbReference type="AlphaFoldDB" id="A0A433QXH2"/>
<protein>
    <submittedName>
        <fullName evidence="3">Uncharacterized protein</fullName>
    </submittedName>
</protein>
<dbReference type="CDD" id="cd22785">
    <property type="entry name" value="DPBB_MltA-like"/>
    <property type="match status" value="1"/>
</dbReference>
<comment type="caution">
    <text evidence="3">The sequence shown here is derived from an EMBL/GenBank/DDBJ whole genome shotgun (WGS) entry which is preliminary data.</text>
</comment>
<organism evidence="3 4">
    <name type="scientific">Jimgerdemannia flammicorona</name>
    <dbReference type="NCBI Taxonomy" id="994334"/>
    <lineage>
        <taxon>Eukaryota</taxon>
        <taxon>Fungi</taxon>
        <taxon>Fungi incertae sedis</taxon>
        <taxon>Mucoromycota</taxon>
        <taxon>Mucoromycotina</taxon>
        <taxon>Endogonomycetes</taxon>
        <taxon>Endogonales</taxon>
        <taxon>Endogonaceae</taxon>
        <taxon>Jimgerdemannia</taxon>
    </lineage>
</organism>
<feature type="signal peptide" evidence="2">
    <location>
        <begin position="1"/>
        <end position="24"/>
    </location>
</feature>
<feature type="compositionally biased region" description="Basic residues" evidence="1">
    <location>
        <begin position="242"/>
        <end position="256"/>
    </location>
</feature>
<sequence>MKFTSLITSSVLLIAAFLAQDAETSPIEKRVPSCYNGGKITFTQYWIPKEGTKDMDNNGNPLTLTGPKTEALKTGNGDLIADVDKNTYDKCHMEGTCLVDGGKLVNLVDSNTYEVVSASQFPWGLGNWDNALEPFVSVASNDWPRGSTAVVKELIGRKLPNGKVHNGCVRVDDKGWSFGSCQFDFFVLEFEWYSQMNLPEKVTATQQDCSIGNYVTNDMKQWMGQGGTTKTTKTKNLETSTKKHTKTTTKSKHHGWNHNGAVPTDAVAAEITNSEFTTTTTDAPERNFKVRPTHKPTMTHSGKSHSGKSHSGKSHSKTRSHSPIKTNHH</sequence>
<feature type="compositionally biased region" description="Basic residues" evidence="1">
    <location>
        <begin position="302"/>
        <end position="329"/>
    </location>
</feature>
<gene>
    <name evidence="3" type="ORF">BC938DRAFT_480218</name>
</gene>
<keyword evidence="2" id="KW-0732">Signal</keyword>
<keyword evidence="4" id="KW-1185">Reference proteome</keyword>
<evidence type="ECO:0000313" key="3">
    <source>
        <dbReference type="EMBL" id="RUS34468.1"/>
    </source>
</evidence>
<evidence type="ECO:0000256" key="2">
    <source>
        <dbReference type="SAM" id="SignalP"/>
    </source>
</evidence>
<evidence type="ECO:0000313" key="4">
    <source>
        <dbReference type="Proteomes" id="UP000274822"/>
    </source>
</evidence>
<name>A0A433QXH2_9FUNG</name>
<feature type="chain" id="PRO_5019245262" evidence="2">
    <location>
        <begin position="25"/>
        <end position="329"/>
    </location>
</feature>